<gene>
    <name evidence="1" type="ORF">QTP70_034558</name>
</gene>
<comment type="caution">
    <text evidence="1">The sequence shown here is derived from an EMBL/GenBank/DDBJ whole genome shotgun (WGS) entry which is preliminary data.</text>
</comment>
<evidence type="ECO:0000313" key="1">
    <source>
        <dbReference type="EMBL" id="KAK3549330.1"/>
    </source>
</evidence>
<organism evidence="1 2">
    <name type="scientific">Hemibagrus guttatus</name>
    <dbReference type="NCBI Taxonomy" id="175788"/>
    <lineage>
        <taxon>Eukaryota</taxon>
        <taxon>Metazoa</taxon>
        <taxon>Chordata</taxon>
        <taxon>Craniata</taxon>
        <taxon>Vertebrata</taxon>
        <taxon>Euteleostomi</taxon>
        <taxon>Actinopterygii</taxon>
        <taxon>Neopterygii</taxon>
        <taxon>Teleostei</taxon>
        <taxon>Ostariophysi</taxon>
        <taxon>Siluriformes</taxon>
        <taxon>Bagridae</taxon>
        <taxon>Hemibagrus</taxon>
    </lineage>
</organism>
<dbReference type="Proteomes" id="UP001274896">
    <property type="component" value="Unassembled WGS sequence"/>
</dbReference>
<reference evidence="1" key="1">
    <citation type="submission" date="2023-06" db="EMBL/GenBank/DDBJ databases">
        <title>Male Hemibagrus guttatus genome.</title>
        <authorList>
            <person name="Bian C."/>
        </authorList>
    </citation>
    <scope>NUCLEOTIDE SEQUENCE</scope>
    <source>
        <strain evidence="1">Male_cb2023</strain>
        <tissue evidence="1">Muscle</tissue>
    </source>
</reference>
<proteinExistence type="predicted"/>
<evidence type="ECO:0000313" key="2">
    <source>
        <dbReference type="Proteomes" id="UP001274896"/>
    </source>
</evidence>
<protein>
    <submittedName>
        <fullName evidence="1">Uncharacterized protein</fullName>
    </submittedName>
</protein>
<dbReference type="AlphaFoldDB" id="A0AAE0RC37"/>
<name>A0AAE0RC37_9TELE</name>
<keyword evidence="2" id="KW-1185">Reference proteome</keyword>
<feature type="non-terminal residue" evidence="1">
    <location>
        <position position="40"/>
    </location>
</feature>
<sequence>MHQEQGGIHPFIAEAKYLTSSTELCSLMKAAEQLEEDSET</sequence>
<dbReference type="EMBL" id="JAUCMX010000004">
    <property type="protein sequence ID" value="KAK3549330.1"/>
    <property type="molecule type" value="Genomic_DNA"/>
</dbReference>
<accession>A0AAE0RC37</accession>